<accession>F0YPM1</accession>
<dbReference type="RefSeq" id="XP_009042363.1">
    <property type="nucleotide sequence ID" value="XM_009044115.1"/>
</dbReference>
<keyword evidence="4" id="KW-1185">Reference proteome</keyword>
<keyword evidence="2" id="KW-0472">Membrane</keyword>
<evidence type="ECO:0000256" key="1">
    <source>
        <dbReference type="SAM" id="MobiDB-lite"/>
    </source>
</evidence>
<keyword evidence="2" id="KW-0812">Transmembrane</keyword>
<dbReference type="Proteomes" id="UP000002729">
    <property type="component" value="Unassembled WGS sequence"/>
</dbReference>
<feature type="compositionally biased region" description="Pro residues" evidence="1">
    <location>
        <begin position="1331"/>
        <end position="1368"/>
    </location>
</feature>
<evidence type="ECO:0000256" key="2">
    <source>
        <dbReference type="SAM" id="Phobius"/>
    </source>
</evidence>
<dbReference type="GeneID" id="20226791"/>
<feature type="transmembrane region" description="Helical" evidence="2">
    <location>
        <begin position="53"/>
        <end position="71"/>
    </location>
</feature>
<protein>
    <submittedName>
        <fullName evidence="3">Uncharacterized protein</fullName>
    </submittedName>
</protein>
<reference evidence="3 4" key="1">
    <citation type="journal article" date="2011" name="Proc. Natl. Acad. Sci. U.S.A.">
        <title>Niche of harmful alga Aureococcus anophagefferens revealed through ecogenomics.</title>
        <authorList>
            <person name="Gobler C.J."/>
            <person name="Berry D.L."/>
            <person name="Dyhrman S.T."/>
            <person name="Wilhelm S.W."/>
            <person name="Salamov A."/>
            <person name="Lobanov A.V."/>
            <person name="Zhang Y."/>
            <person name="Collier J.L."/>
            <person name="Wurch L.L."/>
            <person name="Kustka A.B."/>
            <person name="Dill B.D."/>
            <person name="Shah M."/>
            <person name="VerBerkmoes N.C."/>
            <person name="Kuo A."/>
            <person name="Terry A."/>
            <person name="Pangilinan J."/>
            <person name="Lindquist E.A."/>
            <person name="Lucas S."/>
            <person name="Paulsen I.T."/>
            <person name="Hattenrath-Lehmann T.K."/>
            <person name="Talmage S.C."/>
            <person name="Walker E.A."/>
            <person name="Koch F."/>
            <person name="Burson A.M."/>
            <person name="Marcoval M.A."/>
            <person name="Tang Y.Z."/>
            <person name="Lecleir G.R."/>
            <person name="Coyne K.J."/>
            <person name="Berg G.M."/>
            <person name="Bertrand E.M."/>
            <person name="Saito M.A."/>
            <person name="Gladyshev V.N."/>
            <person name="Grigoriev I.V."/>
        </authorList>
    </citation>
    <scope>NUCLEOTIDE SEQUENCE [LARGE SCALE GENOMIC DNA]</scope>
    <source>
        <strain evidence="4">CCMP 1984</strain>
    </source>
</reference>
<organism evidence="4">
    <name type="scientific">Aureococcus anophagefferens</name>
    <name type="common">Harmful bloom alga</name>
    <dbReference type="NCBI Taxonomy" id="44056"/>
    <lineage>
        <taxon>Eukaryota</taxon>
        <taxon>Sar</taxon>
        <taxon>Stramenopiles</taxon>
        <taxon>Ochrophyta</taxon>
        <taxon>Pelagophyceae</taxon>
        <taxon>Pelagomonadales</taxon>
        <taxon>Pelagomonadaceae</taxon>
        <taxon>Aureococcus</taxon>
    </lineage>
</organism>
<gene>
    <name evidence="3" type="ORF">AURANDRAFT_68429</name>
</gene>
<feature type="compositionally biased region" description="Acidic residues" evidence="1">
    <location>
        <begin position="372"/>
        <end position="384"/>
    </location>
</feature>
<evidence type="ECO:0000313" key="3">
    <source>
        <dbReference type="EMBL" id="EGB02938.1"/>
    </source>
</evidence>
<keyword evidence="2" id="KW-1133">Transmembrane helix</keyword>
<feature type="region of interest" description="Disordered" evidence="1">
    <location>
        <begin position="365"/>
        <end position="384"/>
    </location>
</feature>
<sequence length="1368" mass="139622">MAFVARSFNAWAAANPVSAACFFGGGKNVGVDACVQLATAGGDVRQMDLRRSACFLAFGTLWIGGAQYYIFNKLIPRLVPAINAPNPTFATALKAGAWDWAVHMPLFYLPVFYCVREVATKPELGADAIPSGIACWRENILVDSVKRGGRVQKTFVLEPRRRSTMIFGPVQTLNFWLMPTHLRVPTVVTAAIAPAISTMHVIIRATVLSCAFTFATAAGGVKLNKKAYPVEAVVAIFKDFHPTASEADLAGIALALKGLEASDTSPEAAGGVKLNKKAYPVEAVVAIFKDFHPTASEADLAGIALALKGLEASDTSPEAAGGVKLNKKAYPVEAVVAIFKDFHPTASEADLAGIALALKGLEASDTSPEAVPSDDAEDADVDGDDEKNCAWVGKKKAKRCTGKVKSEGGVLASVACPVACDTCLATCVEGPSCADSTTWHQGWKKSKTCAWVGKSPAKRCDKESKSKDAAHPAVAAATARRAALAEAAAARDAARAECARAAAGDGEAACEAALVAAAAAGVAADDADVAAAKGRLDALVAARERRLAAEKELARAARSETLPWVESALRSAERAGVDGGSAALAAGRLKRDELKRRAAARAAAAAALGAAATSDDAAAIDAALDEALRCGVGPGEDLVVEAKAARDRLRTRGAAEDALAAAVASGDADAISHILDFFRYASPETRPSPASIARATALRDELVYKAELLAAALANLAAAAGRRDAELVAACLEAALDAGAEDGAVALEDARAVRAAVLRERERRADAERALAAATEAGDEAELAAAVSAAEAAGVADDAATLRGARAALAAVREKLAAERAAAAREAAARDALEAAAAAGALGELDAALAEAAAAGVPADDAAVAAAEAARAAALERAARRAERAADLDAAVAARDAAALPAAVDAALAAGVAADDALVVAARDLLARHAAHAEALAALADGDDAAALAAAVRAARADGVAEAAPALVTAVFALEKLERKAAVLADLDAAVAGGDGAALDAALREAAEAGLRPGTPAALADSTMHVIVRALLLPWIVTFAAAAGVVKLNTKADPVEAVVEVFKHLHPAASSAALAVAKNGVASVLKGLEASDTSTENVAFEDENERRRAAAEQSERRGACSDITSREVCKNAANKADCSWSKSREKCKSKRKKCAEVKNKKTCHKKKYANICAWSFKKEKCRNAKCEEIDDERDCMSEGARKRGCKWKNNQKRCIVDKNAGGGGSDSFTESTSTSAFAGASCAAQDQQIVALNANITNLNATKDAELETSAAALAEATAGKAAAEATIATKDVELETSAAALADAIEKQETCEATVQSLEEANASGEGCPTPAPTPEPTPAPTPAPSVSPTPAPTTPAPTTAPTPAPS</sequence>
<dbReference type="InParanoid" id="F0YPM1"/>
<dbReference type="PROSITE" id="PS51257">
    <property type="entry name" value="PROKAR_LIPOPROTEIN"/>
    <property type="match status" value="1"/>
</dbReference>
<dbReference type="KEGG" id="aaf:AURANDRAFT_68429"/>
<feature type="non-terminal residue" evidence="3">
    <location>
        <position position="1368"/>
    </location>
</feature>
<proteinExistence type="predicted"/>
<dbReference type="EMBL" id="GL833246">
    <property type="protein sequence ID" value="EGB02938.1"/>
    <property type="molecule type" value="Genomic_DNA"/>
</dbReference>
<feature type="region of interest" description="Disordered" evidence="1">
    <location>
        <begin position="1317"/>
        <end position="1368"/>
    </location>
</feature>
<dbReference type="OrthoDB" id="5345392at2759"/>
<evidence type="ECO:0000313" key="4">
    <source>
        <dbReference type="Proteomes" id="UP000002729"/>
    </source>
</evidence>
<name>F0YPM1_AURAN</name>